<dbReference type="AlphaFoldDB" id="A0A4C1TB64"/>
<dbReference type="EMBL" id="BGZK01000041">
    <property type="protein sequence ID" value="GBP10551.1"/>
    <property type="molecule type" value="Genomic_DNA"/>
</dbReference>
<accession>A0A4C1TB64</accession>
<organism evidence="1 2">
    <name type="scientific">Eumeta variegata</name>
    <name type="common">Bagworm moth</name>
    <name type="synonym">Eumeta japonica</name>
    <dbReference type="NCBI Taxonomy" id="151549"/>
    <lineage>
        <taxon>Eukaryota</taxon>
        <taxon>Metazoa</taxon>
        <taxon>Ecdysozoa</taxon>
        <taxon>Arthropoda</taxon>
        <taxon>Hexapoda</taxon>
        <taxon>Insecta</taxon>
        <taxon>Pterygota</taxon>
        <taxon>Neoptera</taxon>
        <taxon>Endopterygota</taxon>
        <taxon>Lepidoptera</taxon>
        <taxon>Glossata</taxon>
        <taxon>Ditrysia</taxon>
        <taxon>Tineoidea</taxon>
        <taxon>Psychidae</taxon>
        <taxon>Oiketicinae</taxon>
        <taxon>Eumeta</taxon>
    </lineage>
</organism>
<sequence length="80" mass="8614">MVRAPPAVGKVDATLLSSEVVAVWNLAGHFIARIVNKKPNHVPANIYTSSFGYPVVLFANDKSFAITTHQPLRLPTLACA</sequence>
<evidence type="ECO:0000313" key="1">
    <source>
        <dbReference type="EMBL" id="GBP10551.1"/>
    </source>
</evidence>
<dbReference type="Proteomes" id="UP000299102">
    <property type="component" value="Unassembled WGS sequence"/>
</dbReference>
<reference evidence="1 2" key="1">
    <citation type="journal article" date="2019" name="Commun. Biol.">
        <title>The bagworm genome reveals a unique fibroin gene that provides high tensile strength.</title>
        <authorList>
            <person name="Kono N."/>
            <person name="Nakamura H."/>
            <person name="Ohtoshi R."/>
            <person name="Tomita M."/>
            <person name="Numata K."/>
            <person name="Arakawa K."/>
        </authorList>
    </citation>
    <scope>NUCLEOTIDE SEQUENCE [LARGE SCALE GENOMIC DNA]</scope>
</reference>
<keyword evidence="2" id="KW-1185">Reference proteome</keyword>
<proteinExistence type="predicted"/>
<evidence type="ECO:0000313" key="2">
    <source>
        <dbReference type="Proteomes" id="UP000299102"/>
    </source>
</evidence>
<protein>
    <submittedName>
        <fullName evidence="1">Uncharacterized protein</fullName>
    </submittedName>
</protein>
<name>A0A4C1TB64_EUMVA</name>
<comment type="caution">
    <text evidence="1">The sequence shown here is derived from an EMBL/GenBank/DDBJ whole genome shotgun (WGS) entry which is preliminary data.</text>
</comment>
<gene>
    <name evidence="1" type="ORF">EVAR_76392_1</name>
</gene>